<reference evidence="1" key="1">
    <citation type="submission" date="2017-02" db="UniProtKB">
        <authorList>
            <consortium name="WormBaseParasite"/>
        </authorList>
    </citation>
    <scope>IDENTIFICATION</scope>
</reference>
<dbReference type="AlphaFoldDB" id="A0A0R3W0L4"/>
<evidence type="ECO:0000313" key="1">
    <source>
        <dbReference type="WBParaSite" id="TASK_0000320801-mRNA-1"/>
    </source>
</evidence>
<dbReference type="WBParaSite" id="TASK_0000320801-mRNA-1">
    <property type="protein sequence ID" value="TASK_0000320801-mRNA-1"/>
    <property type="gene ID" value="TASK_0000320801"/>
</dbReference>
<sequence length="122" mass="13875">LVRGEDQKDYSRSVASFLSLHLEEYDFSRRNAVTKRIPLRQWLLQVVECCELLIDWEDSMEMSGLPLSGAPLLHVTVPHRRARHPIAGQTQEVVVGLRGGGRQEQASPPILYPTYPQMVPVR</sequence>
<name>A0A0R3W0L4_TAEAS</name>
<protein>
    <submittedName>
        <fullName evidence="1">Pecanex-like protein</fullName>
    </submittedName>
</protein>
<organism evidence="1">
    <name type="scientific">Taenia asiatica</name>
    <name type="common">Asian tapeworm</name>
    <dbReference type="NCBI Taxonomy" id="60517"/>
    <lineage>
        <taxon>Eukaryota</taxon>
        <taxon>Metazoa</taxon>
        <taxon>Spiralia</taxon>
        <taxon>Lophotrochozoa</taxon>
        <taxon>Platyhelminthes</taxon>
        <taxon>Cestoda</taxon>
        <taxon>Eucestoda</taxon>
        <taxon>Cyclophyllidea</taxon>
        <taxon>Taeniidae</taxon>
        <taxon>Taenia</taxon>
    </lineage>
</organism>
<proteinExistence type="predicted"/>
<accession>A0A0R3W0L4</accession>